<name>A0A921MMX6_9FIRM</name>
<keyword evidence="8 11" id="KW-0067">ATP-binding</keyword>
<feature type="binding site" description="via carbamate group" evidence="14">
    <location>
        <position position="710"/>
    </location>
    <ligand>
        <name>Mn(2+)</name>
        <dbReference type="ChEBI" id="CHEBI:29035"/>
    </ligand>
</feature>
<dbReference type="NCBIfam" id="NF009554">
    <property type="entry name" value="PRK12999.1"/>
    <property type="match status" value="1"/>
</dbReference>
<dbReference type="SUPFAM" id="SSF51246">
    <property type="entry name" value="Rudiment single hybrid motif"/>
    <property type="match status" value="1"/>
</dbReference>
<evidence type="ECO:0000256" key="5">
    <source>
        <dbReference type="ARBA" id="ARBA00022598"/>
    </source>
</evidence>
<gene>
    <name evidence="20" type="ORF">K8V01_10110</name>
</gene>
<dbReference type="PROSITE" id="PS00866">
    <property type="entry name" value="CPSASE_1"/>
    <property type="match status" value="1"/>
</dbReference>
<dbReference type="InterPro" id="IPR055268">
    <property type="entry name" value="PCB-like"/>
</dbReference>
<evidence type="ECO:0000256" key="15">
    <source>
        <dbReference type="PIRSR" id="PIRSR001594-4"/>
    </source>
</evidence>
<feature type="modified residue" description="N6-biotinyllysine" evidence="15">
    <location>
        <position position="1111"/>
    </location>
</feature>
<feature type="domain" description="Lipoyl-binding" evidence="16">
    <location>
        <begin position="1067"/>
        <end position="1145"/>
    </location>
</feature>
<sequence>MNQVTERIFNKVLVANRGEIAIRVFRACYDLGLHTVAMYSHEDINSLFRTRADEAYLIGHNKSPLGAYLDIPAIIDLAKRRKVDAIHPGYGFLSENPDFARACEEAGIKFIGPSSEVLARMGDKLAAKATAIACGVPTIPGSDRPLKDADEALEKAISYGFPIILKAAAGGGGRGMRRCDKPEEVAPAFELVRNEARKAFGSEDIFIEKYLVEPKHIEVQILGDQYGNVMHLGERDCSLQRRYQKVVEYAPAWSVPQEIRDKLHADAVKVAKHVGYVNAGTVEFLVDKDGNHYFIEMNPRIQVEHTVTEMVTGVDLVRAQILISEGCPLSDPRIGLTKQEDVHISGYAIQCRVTTEDPANNFAPDTGKITAYRSSGGFGVRLDGGNAYTGAVISPYYDSLLVKVTAWDNTFVGTCHKAVRAVSEEHVRGVKTNIPFVTNILTHPAFQAGKCHTKFIDETPELFDINTGRDRATKVLKYIAQIQVDNPSAERKQYDIPRFPPVTGNRPEGLKQLLDREGPEAVKKWVLDQKKLLITDTTMRDAHQSLLSTRVRTRDLRLAADGTSEILSDCFSLEMWGGATFDVAYRFLHESPWERLDTLRKKIPNIPFQMLLRGANAVGYTNYPDNLIREFVKEAARSGIDVFRIFDSLNWVPGMEVAMEEVLKENKLCEASICYTGDILDPKRDKYTLQYYVNLAKELERRGAHLLAIKDMSGLLKPYAAKKLVSTLKQEVGLPIHLHTHDTTANQVAAYLMAAEAGVDIVDCAIASMSSLTSQPSMNAVVAALQGTERDTGLDLQRLQKLDDYWADVRLRYDHFDHGLKNPTTDIYRYEIPGGQYTNLYPQVVSLGLGHRFEEVKEMYKTVNDMLGDIVKVTPSSKMVGDLAIFMVQNNLTPENIVERGEALTFPDSVVSYFKGMMGQPAWGFPEDLQRVVLKGEKPITCRPGELLPPVDFDAVRETMRPFMCGDEINMRAMLSYCLYPKVYEEYRQHRNEYGYIARMGSHVFFHGMALGETNQINIEEGKTLVIKYLGLGDLNEDGTRTVQFELNGQRREVAVPDRTAEVKGVQVTLADPADKSQVGASIPGMVSKVSVQPGDRVEANQVLGIIEAMKMETSVVARLAGTVEAIHVQEGDNVKAGQLLFTVRPD</sequence>
<dbReference type="NCBIfam" id="NF006761">
    <property type="entry name" value="PRK09282.1"/>
    <property type="match status" value="1"/>
</dbReference>
<evidence type="ECO:0000259" key="18">
    <source>
        <dbReference type="PROSITE" id="PS50979"/>
    </source>
</evidence>
<dbReference type="PROSITE" id="PS50975">
    <property type="entry name" value="ATP_GRASP"/>
    <property type="match status" value="1"/>
</dbReference>
<dbReference type="CDD" id="cd07937">
    <property type="entry name" value="DRE_TIM_PC_TC_5S"/>
    <property type="match status" value="1"/>
</dbReference>
<feature type="modified residue" description="N6-carboxylysine" evidence="15">
    <location>
        <position position="710"/>
    </location>
</feature>
<evidence type="ECO:0000256" key="6">
    <source>
        <dbReference type="ARBA" id="ARBA00022723"/>
    </source>
</evidence>
<dbReference type="SUPFAM" id="SSF51230">
    <property type="entry name" value="Single hybrid motif"/>
    <property type="match status" value="1"/>
</dbReference>
<feature type="binding site" evidence="14">
    <location>
        <position position="739"/>
    </location>
    <ligand>
        <name>Mn(2+)</name>
        <dbReference type="ChEBI" id="CHEBI:29035"/>
    </ligand>
</feature>
<dbReference type="GO" id="GO:0046872">
    <property type="term" value="F:metal ion binding"/>
    <property type="evidence" value="ECO:0007669"/>
    <property type="project" value="UniProtKB-KW"/>
</dbReference>
<dbReference type="EC" id="6.4.1.1" evidence="3 11"/>
<keyword evidence="9 11" id="KW-0092">Biotin</keyword>
<dbReference type="InterPro" id="IPR011761">
    <property type="entry name" value="ATP-grasp"/>
</dbReference>
<evidence type="ECO:0000256" key="4">
    <source>
        <dbReference type="ARBA" id="ARBA00022432"/>
    </source>
</evidence>
<comment type="catalytic activity">
    <reaction evidence="11">
        <text>hydrogencarbonate + pyruvate + ATP = oxaloacetate + ADP + phosphate + H(+)</text>
        <dbReference type="Rhea" id="RHEA:20844"/>
        <dbReference type="ChEBI" id="CHEBI:15361"/>
        <dbReference type="ChEBI" id="CHEBI:15378"/>
        <dbReference type="ChEBI" id="CHEBI:16452"/>
        <dbReference type="ChEBI" id="CHEBI:17544"/>
        <dbReference type="ChEBI" id="CHEBI:30616"/>
        <dbReference type="ChEBI" id="CHEBI:43474"/>
        <dbReference type="ChEBI" id="CHEBI:456216"/>
        <dbReference type="EC" id="6.4.1.1"/>
    </reaction>
</comment>
<organism evidence="20 21">
    <name type="scientific">Pseudoflavonifractor capillosus</name>
    <dbReference type="NCBI Taxonomy" id="106588"/>
    <lineage>
        <taxon>Bacteria</taxon>
        <taxon>Bacillati</taxon>
        <taxon>Bacillota</taxon>
        <taxon>Clostridia</taxon>
        <taxon>Eubacteriales</taxon>
        <taxon>Oscillospiraceae</taxon>
        <taxon>Pseudoflavonifractor</taxon>
    </lineage>
</organism>
<keyword evidence="7 11" id="KW-0547">Nucleotide-binding</keyword>
<dbReference type="InterPro" id="IPR005481">
    <property type="entry name" value="BC-like_N"/>
</dbReference>
<dbReference type="Pfam" id="PF02786">
    <property type="entry name" value="CPSase_L_D2"/>
    <property type="match status" value="1"/>
</dbReference>
<dbReference type="InterPro" id="IPR000089">
    <property type="entry name" value="Biotin_lipoyl"/>
</dbReference>
<evidence type="ECO:0000259" key="16">
    <source>
        <dbReference type="PROSITE" id="PS50968"/>
    </source>
</evidence>
<evidence type="ECO:0000256" key="14">
    <source>
        <dbReference type="PIRSR" id="PIRSR001594-3"/>
    </source>
</evidence>
<evidence type="ECO:0000259" key="17">
    <source>
        <dbReference type="PROSITE" id="PS50975"/>
    </source>
</evidence>
<dbReference type="InterPro" id="IPR013785">
    <property type="entry name" value="Aldolase_TIM"/>
</dbReference>
<reference evidence="20" key="2">
    <citation type="submission" date="2021-09" db="EMBL/GenBank/DDBJ databases">
        <authorList>
            <person name="Gilroy R."/>
        </authorList>
    </citation>
    <scope>NUCLEOTIDE SEQUENCE</scope>
    <source>
        <strain evidence="20">CHK179-5677</strain>
    </source>
</reference>
<keyword evidence="10" id="KW-0511">Multifunctional enzyme</keyword>
<feature type="active site" evidence="12">
    <location>
        <position position="300"/>
    </location>
</feature>
<dbReference type="Pfam" id="PF00682">
    <property type="entry name" value="HMGL-like"/>
    <property type="match status" value="1"/>
</dbReference>
<dbReference type="PIRSF" id="PIRSF001594">
    <property type="entry name" value="Pyruv_carbox"/>
    <property type="match status" value="1"/>
</dbReference>
<dbReference type="EMBL" id="DYUC01000100">
    <property type="protein sequence ID" value="HJG87359.1"/>
    <property type="molecule type" value="Genomic_DNA"/>
</dbReference>
<feature type="binding site" evidence="13">
    <location>
        <position position="208"/>
    </location>
    <ligand>
        <name>ATP</name>
        <dbReference type="ChEBI" id="CHEBI:30616"/>
    </ligand>
</feature>
<feature type="binding site" evidence="13">
    <location>
        <position position="124"/>
    </location>
    <ligand>
        <name>ATP</name>
        <dbReference type="ChEBI" id="CHEBI:30616"/>
    </ligand>
</feature>
<dbReference type="PANTHER" id="PTHR43778">
    <property type="entry name" value="PYRUVATE CARBOXYLASE"/>
    <property type="match status" value="1"/>
</dbReference>
<dbReference type="InterPro" id="IPR011053">
    <property type="entry name" value="Single_hybrid_motif"/>
</dbReference>
<dbReference type="GO" id="GO:0005737">
    <property type="term" value="C:cytoplasm"/>
    <property type="evidence" value="ECO:0007669"/>
    <property type="project" value="TreeGrafter"/>
</dbReference>
<dbReference type="FunFam" id="3.40.50.20:FF:000010">
    <property type="entry name" value="Propionyl-CoA carboxylase subunit alpha"/>
    <property type="match status" value="1"/>
</dbReference>
<comment type="function">
    <text evidence="11">Catalyzes a 2-step reaction, involving the ATP-dependent carboxylation of the covalently attached biotin in the first step and the transfer of the carboxyl group to pyruvate in the second.</text>
</comment>
<dbReference type="SUPFAM" id="SSF52440">
    <property type="entry name" value="PreATP-grasp domain"/>
    <property type="match status" value="1"/>
</dbReference>
<dbReference type="Proteomes" id="UP000760668">
    <property type="component" value="Unassembled WGS sequence"/>
</dbReference>
<evidence type="ECO:0000256" key="9">
    <source>
        <dbReference type="ARBA" id="ARBA00023267"/>
    </source>
</evidence>
<dbReference type="InterPro" id="IPR005479">
    <property type="entry name" value="CPAse_ATP-bd"/>
</dbReference>
<evidence type="ECO:0000256" key="2">
    <source>
        <dbReference type="ARBA" id="ARBA00004742"/>
    </source>
</evidence>
<dbReference type="InterPro" id="IPR001882">
    <property type="entry name" value="Biotin_BS"/>
</dbReference>
<keyword evidence="6 14" id="KW-0479">Metal-binding</keyword>
<feature type="domain" description="ATP-grasp" evidence="17">
    <location>
        <begin position="128"/>
        <end position="325"/>
    </location>
</feature>
<dbReference type="Pfam" id="PF02785">
    <property type="entry name" value="Biotin_carb_C"/>
    <property type="match status" value="1"/>
</dbReference>
<dbReference type="Gene3D" id="3.20.20.70">
    <property type="entry name" value="Aldolase class I"/>
    <property type="match status" value="1"/>
</dbReference>
<feature type="binding site" evidence="13">
    <location>
        <position position="874"/>
    </location>
    <ligand>
        <name>substrate</name>
    </ligand>
</feature>
<dbReference type="SMART" id="SM00878">
    <property type="entry name" value="Biotin_carb_C"/>
    <property type="match status" value="1"/>
</dbReference>
<feature type="binding site" evidence="14">
    <location>
        <position position="741"/>
    </location>
    <ligand>
        <name>Mn(2+)</name>
        <dbReference type="ChEBI" id="CHEBI:29035"/>
    </ligand>
</feature>
<evidence type="ECO:0000256" key="1">
    <source>
        <dbReference type="ARBA" id="ARBA00001953"/>
    </source>
</evidence>
<comment type="caution">
    <text evidence="20">The sequence shown here is derived from an EMBL/GenBank/DDBJ whole genome shotgun (WGS) entry which is preliminary data.</text>
</comment>
<dbReference type="PROSITE" id="PS50968">
    <property type="entry name" value="BIOTINYL_LIPOYL"/>
    <property type="match status" value="1"/>
</dbReference>
<evidence type="ECO:0000313" key="21">
    <source>
        <dbReference type="Proteomes" id="UP000760668"/>
    </source>
</evidence>
<dbReference type="Gene3D" id="3.30.470.20">
    <property type="entry name" value="ATP-grasp fold, B domain"/>
    <property type="match status" value="1"/>
</dbReference>
<dbReference type="PROSITE" id="PS00188">
    <property type="entry name" value="BIOTIN"/>
    <property type="match status" value="1"/>
</dbReference>
<dbReference type="NCBIfam" id="TIGR01235">
    <property type="entry name" value="pyruv_carbox"/>
    <property type="match status" value="1"/>
</dbReference>
<dbReference type="PROSITE" id="PS00867">
    <property type="entry name" value="CPSASE_2"/>
    <property type="match status" value="1"/>
</dbReference>
<evidence type="ECO:0000256" key="12">
    <source>
        <dbReference type="PIRSR" id="PIRSR001594-1"/>
    </source>
</evidence>
<dbReference type="CDD" id="cd06850">
    <property type="entry name" value="biotinyl_domain"/>
    <property type="match status" value="1"/>
</dbReference>
<evidence type="ECO:0000256" key="10">
    <source>
        <dbReference type="ARBA" id="ARBA00023268"/>
    </source>
</evidence>
<feature type="binding site" evidence="14">
    <location>
        <position position="541"/>
    </location>
    <ligand>
        <name>Mn(2+)</name>
        <dbReference type="ChEBI" id="CHEBI:29035"/>
    </ligand>
</feature>
<evidence type="ECO:0000256" key="13">
    <source>
        <dbReference type="PIRSR" id="PIRSR001594-2"/>
    </source>
</evidence>
<dbReference type="FunFam" id="3.20.20.70:FF:000033">
    <property type="entry name" value="Pyruvate carboxylase"/>
    <property type="match status" value="1"/>
</dbReference>
<dbReference type="InterPro" id="IPR005930">
    <property type="entry name" value="Pyruv_COase"/>
</dbReference>
<dbReference type="GO" id="GO:0004736">
    <property type="term" value="F:pyruvate carboxylase activity"/>
    <property type="evidence" value="ECO:0007669"/>
    <property type="project" value="UniProtKB-EC"/>
</dbReference>
<protein>
    <recommendedName>
        <fullName evidence="3 11">Pyruvate carboxylase</fullName>
        <ecNumber evidence="3 11">6.4.1.1</ecNumber>
    </recommendedName>
</protein>
<evidence type="ECO:0000313" key="20">
    <source>
        <dbReference type="EMBL" id="HJG87359.1"/>
    </source>
</evidence>
<evidence type="ECO:0000256" key="7">
    <source>
        <dbReference type="ARBA" id="ARBA00022741"/>
    </source>
</evidence>
<comment type="cofactor">
    <cofactor evidence="1 11">
        <name>biotin</name>
        <dbReference type="ChEBI" id="CHEBI:57586"/>
    </cofactor>
</comment>
<dbReference type="FunFam" id="2.40.50.100:FF:000003">
    <property type="entry name" value="Acetyl-CoA carboxylase biotin carboxyl carrier protein"/>
    <property type="match status" value="1"/>
</dbReference>
<dbReference type="Pfam" id="PF00364">
    <property type="entry name" value="Biotin_lipoyl"/>
    <property type="match status" value="1"/>
</dbReference>
<dbReference type="InterPro" id="IPR003379">
    <property type="entry name" value="Carboxylase_cons_dom"/>
</dbReference>
<keyword evidence="4" id="KW-0312">Gluconeogenesis</keyword>
<proteinExistence type="predicted"/>
<keyword evidence="5 11" id="KW-0436">Ligase</keyword>
<dbReference type="PROSITE" id="PS50991">
    <property type="entry name" value="PYR_CT"/>
    <property type="match status" value="1"/>
</dbReference>
<dbReference type="PROSITE" id="PS50979">
    <property type="entry name" value="BC"/>
    <property type="match status" value="1"/>
</dbReference>
<dbReference type="FunFam" id="3.30.1490.20:FF:000003">
    <property type="entry name" value="acetyl-CoA carboxylase isoform X1"/>
    <property type="match status" value="1"/>
</dbReference>
<dbReference type="InterPro" id="IPR000891">
    <property type="entry name" value="PYR_CT"/>
</dbReference>
<dbReference type="InterPro" id="IPR005482">
    <property type="entry name" value="Biotin_COase_C"/>
</dbReference>
<reference evidence="20" key="1">
    <citation type="journal article" date="2021" name="PeerJ">
        <title>Extensive microbial diversity within the chicken gut microbiome revealed by metagenomics and culture.</title>
        <authorList>
            <person name="Gilroy R."/>
            <person name="Ravi A."/>
            <person name="Getino M."/>
            <person name="Pursley I."/>
            <person name="Horton D.L."/>
            <person name="Alikhan N.F."/>
            <person name="Baker D."/>
            <person name="Gharbi K."/>
            <person name="Hall N."/>
            <person name="Watson M."/>
            <person name="Adriaenssens E.M."/>
            <person name="Foster-Nyarko E."/>
            <person name="Jarju S."/>
            <person name="Secka A."/>
            <person name="Antonio M."/>
            <person name="Oren A."/>
            <person name="Chaudhuri R.R."/>
            <person name="La Ragione R."/>
            <person name="Hildebrand F."/>
            <person name="Pallen M.J."/>
        </authorList>
    </citation>
    <scope>NUCLEOTIDE SEQUENCE</scope>
    <source>
        <strain evidence="20">CHK179-5677</strain>
    </source>
</reference>
<dbReference type="GO" id="GO:0006094">
    <property type="term" value="P:gluconeogenesis"/>
    <property type="evidence" value="ECO:0007669"/>
    <property type="project" value="UniProtKB-KW"/>
</dbReference>
<dbReference type="SUPFAM" id="SSF56059">
    <property type="entry name" value="Glutathione synthetase ATP-binding domain-like"/>
    <property type="match status" value="1"/>
</dbReference>
<dbReference type="Gene3D" id="2.40.50.100">
    <property type="match status" value="1"/>
</dbReference>
<evidence type="ECO:0000256" key="11">
    <source>
        <dbReference type="PIRNR" id="PIRNR001594"/>
    </source>
</evidence>
<dbReference type="Pfam" id="PF00289">
    <property type="entry name" value="Biotin_carb_N"/>
    <property type="match status" value="1"/>
</dbReference>
<dbReference type="AlphaFoldDB" id="A0A921MMX6"/>
<dbReference type="PANTHER" id="PTHR43778:SF2">
    <property type="entry name" value="PYRUVATE CARBOXYLASE, MITOCHONDRIAL"/>
    <property type="match status" value="1"/>
</dbReference>
<evidence type="ECO:0000259" key="19">
    <source>
        <dbReference type="PROSITE" id="PS50991"/>
    </source>
</evidence>
<dbReference type="Pfam" id="PF02436">
    <property type="entry name" value="PYC_OADA"/>
    <property type="match status" value="1"/>
</dbReference>
<feature type="domain" description="Pyruvate carboxyltransferase" evidence="19">
    <location>
        <begin position="532"/>
        <end position="800"/>
    </location>
</feature>
<accession>A0A921MMX6</accession>
<evidence type="ECO:0000256" key="3">
    <source>
        <dbReference type="ARBA" id="ARBA00013057"/>
    </source>
</evidence>
<dbReference type="SUPFAM" id="SSF89000">
    <property type="entry name" value="post-HMGL domain-like"/>
    <property type="match status" value="1"/>
</dbReference>
<evidence type="ECO:0000256" key="8">
    <source>
        <dbReference type="ARBA" id="ARBA00022840"/>
    </source>
</evidence>
<dbReference type="InterPro" id="IPR016185">
    <property type="entry name" value="PreATP-grasp_dom_sf"/>
</dbReference>
<dbReference type="RefSeq" id="WP_295368400.1">
    <property type="nucleotide sequence ID" value="NZ_DYUC01000100.1"/>
</dbReference>
<dbReference type="SUPFAM" id="SSF51569">
    <property type="entry name" value="Aldolase"/>
    <property type="match status" value="1"/>
</dbReference>
<feature type="binding site" evidence="13">
    <location>
        <position position="613"/>
    </location>
    <ligand>
        <name>substrate</name>
    </ligand>
</feature>
<dbReference type="FunFam" id="3.30.470.20:FF:000012">
    <property type="entry name" value="Pyruvate carboxylase"/>
    <property type="match status" value="1"/>
</dbReference>
<dbReference type="InterPro" id="IPR011054">
    <property type="entry name" value="Rudment_hybrid_motif"/>
</dbReference>
<dbReference type="InterPro" id="IPR011764">
    <property type="entry name" value="Biotin_carboxylation_dom"/>
</dbReference>
<keyword evidence="20" id="KW-0670">Pyruvate</keyword>
<feature type="domain" description="Biotin carboxylation" evidence="18">
    <location>
        <begin position="8"/>
        <end position="461"/>
    </location>
</feature>
<comment type="pathway">
    <text evidence="2">Carbohydrate biosynthesis; gluconeogenesis.</text>
</comment>
<dbReference type="GO" id="GO:0005524">
    <property type="term" value="F:ATP binding"/>
    <property type="evidence" value="ECO:0007669"/>
    <property type="project" value="UniProtKB-UniRule"/>
</dbReference>